<evidence type="ECO:0000313" key="5">
    <source>
        <dbReference type="EMBL" id="AFM17135.1"/>
    </source>
</evidence>
<dbReference type="PANTHER" id="PTHR30363">
    <property type="entry name" value="HTH-TYPE TRANSCRIPTIONAL REGULATOR SRLR-RELATED"/>
    <property type="match status" value="1"/>
</dbReference>
<evidence type="ECO:0000256" key="3">
    <source>
        <dbReference type="ARBA" id="ARBA00023163"/>
    </source>
</evidence>
<dbReference type="Pfam" id="PF00455">
    <property type="entry name" value="DeoRC"/>
    <property type="match status" value="1"/>
</dbReference>
<dbReference type="InterPro" id="IPR014036">
    <property type="entry name" value="DeoR-like_C"/>
</dbReference>
<dbReference type="HOGENOM" id="CLU_060699_0_1_11"/>
<dbReference type="InterPro" id="IPR037171">
    <property type="entry name" value="NagB/RpiA_transferase-like"/>
</dbReference>
<protein>
    <submittedName>
        <fullName evidence="5">Transcriptional regulator of sugar metabolism</fullName>
    </submittedName>
</protein>
<dbReference type="STRING" id="710421.Mycch_2360"/>
<dbReference type="SUPFAM" id="SSF46785">
    <property type="entry name" value="Winged helix' DNA-binding domain"/>
    <property type="match status" value="1"/>
</dbReference>
<dbReference type="SMART" id="SM01134">
    <property type="entry name" value="DeoRC"/>
    <property type="match status" value="1"/>
</dbReference>
<dbReference type="Pfam" id="PF08220">
    <property type="entry name" value="HTH_DeoR"/>
    <property type="match status" value="1"/>
</dbReference>
<dbReference type="SUPFAM" id="SSF100950">
    <property type="entry name" value="NagB/RpiA/CoA transferase-like"/>
    <property type="match status" value="1"/>
</dbReference>
<dbReference type="PRINTS" id="PR00037">
    <property type="entry name" value="HTHLACR"/>
</dbReference>
<dbReference type="GO" id="GO:0003700">
    <property type="term" value="F:DNA-binding transcription factor activity"/>
    <property type="evidence" value="ECO:0007669"/>
    <property type="project" value="InterPro"/>
</dbReference>
<dbReference type="PROSITE" id="PS51000">
    <property type="entry name" value="HTH_DEOR_2"/>
    <property type="match status" value="1"/>
</dbReference>
<dbReference type="GO" id="GO:0003677">
    <property type="term" value="F:DNA binding"/>
    <property type="evidence" value="ECO:0007669"/>
    <property type="project" value="UniProtKB-KW"/>
</dbReference>
<sequence length="289" mass="30178">MPAKAQCRCEFSTEMGPGTVDVRTRRDRIEQRVRSAREVGYAELAAEFDVSEMTIRRDVEALEAAGVVRRVVGGAIPVQGKDTEPSFATRMADAAQEKIHIADVVADLIGVNETLILDSGSTALAVANSLRGRGLGLTVVTPSVLVALALVDEPDTTVVLTGGELRAGELSLIGPSAEDTLANYNCDTYVMGVAGIDGDRGISDYHQAESRVKRAASRRADRVIVAADKSKLGRVTFVSIAALSQIQVIVSDGPVSHPALVAARGAGVEVICVAGQDDSPSDAAAAGVR</sequence>
<proteinExistence type="predicted"/>
<keyword evidence="2" id="KW-0238">DNA-binding</keyword>
<evidence type="ECO:0000256" key="2">
    <source>
        <dbReference type="ARBA" id="ARBA00023125"/>
    </source>
</evidence>
<dbReference type="Proteomes" id="UP000006057">
    <property type="component" value="Chromosome"/>
</dbReference>
<dbReference type="Gene3D" id="1.10.10.10">
    <property type="entry name" value="Winged helix-like DNA-binding domain superfamily/Winged helix DNA-binding domain"/>
    <property type="match status" value="1"/>
</dbReference>
<dbReference type="PATRIC" id="fig|710421.3.peg.2357"/>
<dbReference type="SMART" id="SM00420">
    <property type="entry name" value="HTH_DEOR"/>
    <property type="match status" value="1"/>
</dbReference>
<dbReference type="InterPro" id="IPR018356">
    <property type="entry name" value="Tscrpt_reg_HTH_DeoR_CS"/>
</dbReference>
<reference evidence="5 6" key="1">
    <citation type="submission" date="2012-06" db="EMBL/GenBank/DDBJ databases">
        <title>Complete sequence of chromosome of Mycobacterium chubuense NBB4.</title>
        <authorList>
            <consortium name="US DOE Joint Genome Institute"/>
            <person name="Lucas S."/>
            <person name="Han J."/>
            <person name="Lapidus A."/>
            <person name="Cheng J.-F."/>
            <person name="Goodwin L."/>
            <person name="Pitluck S."/>
            <person name="Peters L."/>
            <person name="Mikhailova N."/>
            <person name="Teshima H."/>
            <person name="Detter J.C."/>
            <person name="Han C."/>
            <person name="Tapia R."/>
            <person name="Land M."/>
            <person name="Hauser L."/>
            <person name="Kyrpides N."/>
            <person name="Ivanova N."/>
            <person name="Pagani I."/>
            <person name="Mattes T."/>
            <person name="Holmes A."/>
            <person name="Rutledge P."/>
            <person name="Paulsen I."/>
            <person name="Coleman N."/>
            <person name="Woyke T."/>
        </authorList>
    </citation>
    <scope>NUCLEOTIDE SEQUENCE [LARGE SCALE GENOMIC DNA]</scope>
    <source>
        <strain evidence="5 6">NBB4</strain>
    </source>
</reference>
<dbReference type="Gene3D" id="3.40.50.1360">
    <property type="match status" value="1"/>
</dbReference>
<dbReference type="KEGG" id="mcb:Mycch_2360"/>
<evidence type="ECO:0000313" key="6">
    <source>
        <dbReference type="Proteomes" id="UP000006057"/>
    </source>
</evidence>
<evidence type="ECO:0000259" key="4">
    <source>
        <dbReference type="PROSITE" id="PS51000"/>
    </source>
</evidence>
<dbReference type="eggNOG" id="COG1349">
    <property type="taxonomic scope" value="Bacteria"/>
</dbReference>
<dbReference type="PROSITE" id="PS00894">
    <property type="entry name" value="HTH_DEOR_1"/>
    <property type="match status" value="1"/>
</dbReference>
<organism evidence="5 6">
    <name type="scientific">Mycolicibacterium chubuense (strain NBB4)</name>
    <name type="common">Mycobacterium chubuense</name>
    <dbReference type="NCBI Taxonomy" id="710421"/>
    <lineage>
        <taxon>Bacteria</taxon>
        <taxon>Bacillati</taxon>
        <taxon>Actinomycetota</taxon>
        <taxon>Actinomycetes</taxon>
        <taxon>Mycobacteriales</taxon>
        <taxon>Mycobacteriaceae</taxon>
        <taxon>Mycolicibacterium</taxon>
    </lineage>
</organism>
<keyword evidence="3" id="KW-0804">Transcription</keyword>
<dbReference type="InterPro" id="IPR036390">
    <property type="entry name" value="WH_DNA-bd_sf"/>
</dbReference>
<evidence type="ECO:0000256" key="1">
    <source>
        <dbReference type="ARBA" id="ARBA00023015"/>
    </source>
</evidence>
<dbReference type="PANTHER" id="PTHR30363:SF44">
    <property type="entry name" value="AGA OPERON TRANSCRIPTIONAL REPRESSOR-RELATED"/>
    <property type="match status" value="1"/>
</dbReference>
<accession>I4BIM8</accession>
<dbReference type="InterPro" id="IPR050313">
    <property type="entry name" value="Carb_Metab_HTH_regulators"/>
</dbReference>
<name>I4BIM8_MYCCN</name>
<dbReference type="InterPro" id="IPR036388">
    <property type="entry name" value="WH-like_DNA-bd_sf"/>
</dbReference>
<feature type="domain" description="HTH deoR-type" evidence="4">
    <location>
        <begin position="22"/>
        <end position="77"/>
    </location>
</feature>
<keyword evidence="1" id="KW-0805">Transcription regulation</keyword>
<dbReference type="AlphaFoldDB" id="I4BIM8"/>
<dbReference type="InterPro" id="IPR001034">
    <property type="entry name" value="DeoR_HTH"/>
</dbReference>
<keyword evidence="6" id="KW-1185">Reference proteome</keyword>
<gene>
    <name evidence="5" type="ordered locus">Mycch_2360</name>
</gene>
<dbReference type="EMBL" id="CP003053">
    <property type="protein sequence ID" value="AFM17135.1"/>
    <property type="molecule type" value="Genomic_DNA"/>
</dbReference>